<dbReference type="KEGG" id="lmt:LMRG_00539"/>
<gene>
    <name evidence="7" type="ordered locus">LMRG_00539</name>
</gene>
<evidence type="ECO:0008006" key="9">
    <source>
        <dbReference type="Google" id="ProtNLM"/>
    </source>
</evidence>
<dbReference type="InterPro" id="IPR043149">
    <property type="entry name" value="TagF_N"/>
</dbReference>
<proteinExistence type="inferred from homology"/>
<dbReference type="InterPro" id="IPR043148">
    <property type="entry name" value="TagF_C"/>
</dbReference>
<evidence type="ECO:0000313" key="7">
    <source>
        <dbReference type="EMBL" id="AEO06077.1"/>
    </source>
</evidence>
<keyword evidence="6" id="KW-0472">Membrane</keyword>
<dbReference type="HOGENOM" id="CLU_029598_3_1_9"/>
<keyword evidence="4" id="KW-0808">Transferase</keyword>
<name>A0A0H3GJD8_LISM4</name>
<dbReference type="GO" id="GO:0005886">
    <property type="term" value="C:plasma membrane"/>
    <property type="evidence" value="ECO:0007669"/>
    <property type="project" value="UniProtKB-SubCell"/>
</dbReference>
<dbReference type="PANTHER" id="PTHR37316:SF2">
    <property type="entry name" value="TEICHOIC ACID RIBITOL-PHOSPHATE POLYMERASE TARK"/>
    <property type="match status" value="1"/>
</dbReference>
<dbReference type="PANTHER" id="PTHR37316">
    <property type="entry name" value="TEICHOIC ACID GLYCEROL-PHOSPHATE PRIMASE"/>
    <property type="match status" value="1"/>
</dbReference>
<dbReference type="RefSeq" id="WP_003721494.1">
    <property type="nucleotide sequence ID" value="NC_017544.1"/>
</dbReference>
<evidence type="ECO:0000256" key="1">
    <source>
        <dbReference type="ARBA" id="ARBA00004202"/>
    </source>
</evidence>
<protein>
    <recommendedName>
        <fullName evidence="9">CDP-glycerol glycerophosphotransferase family protein</fullName>
    </recommendedName>
</protein>
<keyword evidence="3" id="KW-1003">Cell membrane</keyword>
<evidence type="ECO:0000256" key="6">
    <source>
        <dbReference type="ARBA" id="ARBA00023136"/>
    </source>
</evidence>
<dbReference type="EMBL" id="CP002002">
    <property type="protein sequence ID" value="AEO06077.1"/>
    <property type="molecule type" value="Genomic_DNA"/>
</dbReference>
<dbReference type="AlphaFoldDB" id="A0A0H3GJD8"/>
<dbReference type="Pfam" id="PF04464">
    <property type="entry name" value="Glyphos_transf"/>
    <property type="match status" value="1"/>
</dbReference>
<dbReference type="Proteomes" id="UP000001288">
    <property type="component" value="Chromosome"/>
</dbReference>
<dbReference type="Gene3D" id="3.40.50.12580">
    <property type="match status" value="1"/>
</dbReference>
<comment type="subcellular location">
    <subcellularLocation>
        <location evidence="1">Cell membrane</location>
        <topology evidence="1">Peripheral membrane protein</topology>
    </subcellularLocation>
</comment>
<reference evidence="8" key="1">
    <citation type="submission" date="2010-04" db="EMBL/GenBank/DDBJ databases">
        <title>The genome sequence of Listeria monocytogenes strain 10403S.</title>
        <authorList>
            <consortium name="The Broad Institute Genome Sequencing Platform"/>
            <consortium name="The Broad Institute Genome Sequencing Center for Infectious Disease."/>
            <person name="Borowsky M."/>
            <person name="Borodovsky M."/>
            <person name="Young S.K."/>
            <person name="Zeng Q."/>
            <person name="Koehrsen M."/>
            <person name="Fitzgerald M."/>
            <person name="Wiedmann M."/>
            <person name="Swaminathan B."/>
            <person name="Lauer P."/>
            <person name="Portnoy D."/>
            <person name="Cossart P."/>
            <person name="Buchrieser C."/>
            <person name="Higgins D."/>
            <person name="Abouelleil A."/>
            <person name="Alvarado L."/>
            <person name="Arachchi H.M."/>
            <person name="Berlin A."/>
            <person name="Borenstein D."/>
            <person name="Brown A."/>
            <person name="Chapman S.B."/>
            <person name="Chen Z."/>
            <person name="Dunbar C.D."/>
            <person name="Engels R."/>
            <person name="Freedman E."/>
            <person name="Gearin G."/>
            <person name="Gellesch M."/>
            <person name="Goldberg J."/>
            <person name="Griggs A."/>
            <person name="Gujja S."/>
            <person name="Heilman E."/>
            <person name="Heiman D."/>
            <person name="Howarth C."/>
            <person name="Jen D."/>
            <person name="Larson L."/>
            <person name="Lui A."/>
            <person name="MacDonald J."/>
            <person name="Mehta T."/>
            <person name="Montmayeur A."/>
            <person name="Neiman D."/>
            <person name="Park D."/>
            <person name="Pearson M."/>
            <person name="Priest M."/>
            <person name="Richards J."/>
            <person name="Roberts A."/>
            <person name="Saif S."/>
            <person name="Shea T."/>
            <person name="Shenoy N."/>
            <person name="Sisk P."/>
            <person name="Stolte C."/>
            <person name="Sykes S."/>
            <person name="Walk T."/>
            <person name="White J."/>
            <person name="Yandava C."/>
            <person name="Haas B."/>
            <person name="Nusbaum C."/>
            <person name="Birren B."/>
        </authorList>
    </citation>
    <scope>NUCLEOTIDE SEQUENCE [LARGE SCALE GENOMIC DNA]</scope>
    <source>
        <strain evidence="8">10403S</strain>
    </source>
</reference>
<dbReference type="Gene3D" id="3.40.50.11820">
    <property type="match status" value="1"/>
</dbReference>
<evidence type="ECO:0000313" key="8">
    <source>
        <dbReference type="Proteomes" id="UP000001288"/>
    </source>
</evidence>
<evidence type="ECO:0000256" key="4">
    <source>
        <dbReference type="ARBA" id="ARBA00022679"/>
    </source>
</evidence>
<comment type="similarity">
    <text evidence="2">Belongs to the CDP-glycerol glycerophosphotransferase family.</text>
</comment>
<dbReference type="SUPFAM" id="SSF53756">
    <property type="entry name" value="UDP-Glycosyltransferase/glycogen phosphorylase"/>
    <property type="match status" value="1"/>
</dbReference>
<dbReference type="InterPro" id="IPR007554">
    <property type="entry name" value="Glycerophosphate_synth"/>
</dbReference>
<organism evidence="7 8">
    <name type="scientific">Listeria monocytogenes serotype 1/2a (strain 10403S)</name>
    <dbReference type="NCBI Taxonomy" id="393133"/>
    <lineage>
        <taxon>Bacteria</taxon>
        <taxon>Bacillati</taxon>
        <taxon>Bacillota</taxon>
        <taxon>Bacilli</taxon>
        <taxon>Bacillales</taxon>
        <taxon>Listeriaceae</taxon>
        <taxon>Listeria</taxon>
    </lineage>
</organism>
<keyword evidence="5" id="KW-0777">Teichoic acid biosynthesis</keyword>
<evidence type="ECO:0000256" key="3">
    <source>
        <dbReference type="ARBA" id="ARBA00022475"/>
    </source>
</evidence>
<evidence type="ECO:0000256" key="5">
    <source>
        <dbReference type="ARBA" id="ARBA00022944"/>
    </source>
</evidence>
<evidence type="ECO:0000256" key="2">
    <source>
        <dbReference type="ARBA" id="ARBA00010488"/>
    </source>
</evidence>
<dbReference type="GO" id="GO:0047355">
    <property type="term" value="F:CDP-glycerol glycerophosphotransferase activity"/>
    <property type="evidence" value="ECO:0007669"/>
    <property type="project" value="InterPro"/>
</dbReference>
<sequence>MSNSKFIITELYWERIQLHVKGKIENISLENYTFSFRTLTDEFHFSPTGIKLEGNTFDLRFNIAILNDGNYLPSGDYLLSLYNSETADEIVAQPAAELYKFPEDEDLLEELNEAKTENEKNNVLLAGLRKEFKRGGANLKYTYKVTPMISADVNEFVFSVSFTIPVPKPTKWQVFKNKIKEMYHTFSFNFRTGLFKSIFYTSQALVPKNGKRILFSSDSRAEIGGNFEFVLNKMKEMGIDKDYKIKMTFKPNIRLRRAFIEKFRFPFLLGSSDIIFIDDYHPMIYTIDFSEKTQVIQLWHACGAFKTVGFSRSGKQGGPFFDDRAHRNYTRAIVASDTDIPFYAEAFGIKESSILPTGVPRTDIFFDPEYKRNIVTTMEQLFPETQGKQVILFAPTFRGNGANQAHYPYFKINLAKFAEYCRKNNSVVIFKMHPFIKNEFIIPEQYADVFIDASSYREVNDILFITDILITDYSSVIFEFSTLQRKMLFYAFDLEDYVSTRDFYEEYEGFVPGKIVYDFEALIKALEMNDFEQEKVKPFLDKHFKYQDTNSAKRIVEEIFKK</sequence>
<accession>A0A0H3GJD8</accession>
<dbReference type="GO" id="GO:0019350">
    <property type="term" value="P:teichoic acid biosynthetic process"/>
    <property type="evidence" value="ECO:0007669"/>
    <property type="project" value="UniProtKB-KW"/>
</dbReference>
<dbReference type="InterPro" id="IPR051612">
    <property type="entry name" value="Teichoic_Acid_Biosynth"/>
</dbReference>